<proteinExistence type="predicted"/>
<protein>
    <submittedName>
        <fullName evidence="2">Uncharacterized protein</fullName>
    </submittedName>
</protein>
<feature type="region of interest" description="Disordered" evidence="1">
    <location>
        <begin position="232"/>
        <end position="278"/>
    </location>
</feature>
<dbReference type="AlphaFoldDB" id="A0AAD7VSG3"/>
<feature type="region of interest" description="Disordered" evidence="1">
    <location>
        <begin position="291"/>
        <end position="311"/>
    </location>
</feature>
<dbReference type="Proteomes" id="UP001217417">
    <property type="component" value="Unassembled WGS sequence"/>
</dbReference>
<keyword evidence="3" id="KW-1185">Reference proteome</keyword>
<evidence type="ECO:0000313" key="3">
    <source>
        <dbReference type="Proteomes" id="UP001217417"/>
    </source>
</evidence>
<evidence type="ECO:0000256" key="1">
    <source>
        <dbReference type="SAM" id="MobiDB-lite"/>
    </source>
</evidence>
<dbReference type="EMBL" id="JARPMG010000006">
    <property type="protein sequence ID" value="KAJ8100046.1"/>
    <property type="molecule type" value="Genomic_DNA"/>
</dbReference>
<dbReference type="RefSeq" id="XP_056043496.1">
    <property type="nucleotide sequence ID" value="XM_056187874.1"/>
</dbReference>
<feature type="compositionally biased region" description="Basic residues" evidence="1">
    <location>
        <begin position="239"/>
        <end position="248"/>
    </location>
</feature>
<comment type="caution">
    <text evidence="2">The sequence shown here is derived from an EMBL/GenBank/DDBJ whole genome shotgun (WGS) entry which is preliminary data.</text>
</comment>
<feature type="compositionally biased region" description="Polar residues" evidence="1">
    <location>
        <begin position="291"/>
        <end position="307"/>
    </location>
</feature>
<feature type="compositionally biased region" description="Basic and acidic residues" evidence="1">
    <location>
        <begin position="101"/>
        <end position="110"/>
    </location>
</feature>
<feature type="region of interest" description="Disordered" evidence="1">
    <location>
        <begin position="1"/>
        <end position="110"/>
    </location>
</feature>
<gene>
    <name evidence="2" type="ORF">POJ06DRAFT_255269</name>
</gene>
<feature type="compositionally biased region" description="Low complexity" evidence="1">
    <location>
        <begin position="265"/>
        <end position="278"/>
    </location>
</feature>
<organism evidence="2 3">
    <name type="scientific">Lipomyces tetrasporus</name>
    <dbReference type="NCBI Taxonomy" id="54092"/>
    <lineage>
        <taxon>Eukaryota</taxon>
        <taxon>Fungi</taxon>
        <taxon>Dikarya</taxon>
        <taxon>Ascomycota</taxon>
        <taxon>Saccharomycotina</taxon>
        <taxon>Lipomycetes</taxon>
        <taxon>Lipomycetales</taxon>
        <taxon>Lipomycetaceae</taxon>
        <taxon>Lipomyces</taxon>
    </lineage>
</organism>
<dbReference type="GeneID" id="80883040"/>
<evidence type="ECO:0000313" key="2">
    <source>
        <dbReference type="EMBL" id="KAJ8100046.1"/>
    </source>
</evidence>
<reference evidence="2" key="1">
    <citation type="submission" date="2023-03" db="EMBL/GenBank/DDBJ databases">
        <title>Near-Complete genome sequence of Lipomyces tetrasporous NRRL Y-64009, an oleaginous yeast capable of growing on lignocellulosic hydrolysates.</title>
        <authorList>
            <consortium name="Lawrence Berkeley National Laboratory"/>
            <person name="Jagtap S.S."/>
            <person name="Liu J.-J."/>
            <person name="Walukiewicz H.E."/>
            <person name="Pangilinan J."/>
            <person name="Lipzen A."/>
            <person name="Ahrendt S."/>
            <person name="Koriabine M."/>
            <person name="Cobaugh K."/>
            <person name="Salamov A."/>
            <person name="Yoshinaga Y."/>
            <person name="Ng V."/>
            <person name="Daum C."/>
            <person name="Grigoriev I.V."/>
            <person name="Slininger P.J."/>
            <person name="Dien B.S."/>
            <person name="Jin Y.-S."/>
            <person name="Rao C.V."/>
        </authorList>
    </citation>
    <scope>NUCLEOTIDE SEQUENCE</scope>
    <source>
        <strain evidence="2">NRRL Y-64009</strain>
    </source>
</reference>
<name>A0AAD7VSG3_9ASCO</name>
<sequence>MSFTSPTARPFSPRHRPPPIQVRQSPAPDQRDAAVSFAPSPAQRASLLSNIRTRNENAGHPRTPYPPGYSTPKKQQQYARSPHVSSVNNSSPSSSDEDVRDDTTEGEKLDPRVYAALHAKQQELLATSMYIAQQQQRIQLAMMNTAQQQLQQQYHQQQQPQYYQDHDGNVWFMPNGEAHPYSGVYGNYVTPSQHASPRIGSPASMTSMYGADHSVVQTQEFYSMGNCSTASLNSSNGKAGKRQAHKKSSSLSSLSSVQFLPQGQSGPAKKSASPIPSSTQFDEYRVEIGSRASTPSSDASANGNTNPYAPIRQPMVPITVEELMKPVNSKLNFWSVDVARLNTTAEGRKVRGKVVIKGTWQKNWVGEDLKTLWDSVEKDVNGISEVAVGVSELGVKS</sequence>
<accession>A0AAD7VSG3</accession>
<feature type="compositionally biased region" description="Low complexity" evidence="1">
    <location>
        <begin position="81"/>
        <end position="94"/>
    </location>
</feature>